<protein>
    <submittedName>
        <fullName evidence="2">Uncharacterized protein</fullName>
    </submittedName>
</protein>
<dbReference type="EMBL" id="RQEP01000019">
    <property type="protein sequence ID" value="TGJ99249.1"/>
    <property type="molecule type" value="Genomic_DNA"/>
</dbReference>
<organism evidence="2 3">
    <name type="scientific">Leptospira semungkisensis</name>
    <dbReference type="NCBI Taxonomy" id="2484985"/>
    <lineage>
        <taxon>Bacteria</taxon>
        <taxon>Pseudomonadati</taxon>
        <taxon>Spirochaetota</taxon>
        <taxon>Spirochaetia</taxon>
        <taxon>Leptospirales</taxon>
        <taxon>Leptospiraceae</taxon>
        <taxon>Leptospira</taxon>
    </lineage>
</organism>
<feature type="compositionally biased region" description="Basic and acidic residues" evidence="1">
    <location>
        <begin position="46"/>
        <end position="57"/>
    </location>
</feature>
<proteinExistence type="predicted"/>
<feature type="region of interest" description="Disordered" evidence="1">
    <location>
        <begin position="1"/>
        <end position="32"/>
    </location>
</feature>
<feature type="compositionally biased region" description="Polar residues" evidence="1">
    <location>
        <begin position="1"/>
        <end position="17"/>
    </location>
</feature>
<comment type="caution">
    <text evidence="2">The sequence shown here is derived from an EMBL/GenBank/DDBJ whole genome shotgun (WGS) entry which is preliminary data.</text>
</comment>
<dbReference type="AlphaFoldDB" id="A0A4R9FMI5"/>
<evidence type="ECO:0000256" key="1">
    <source>
        <dbReference type="SAM" id="MobiDB-lite"/>
    </source>
</evidence>
<sequence>MNVNGIQSGSYPTSTWSPPVKEPKQELEQTQGDTLDIHSLDKQLEKIGNKPSPDELVMKPSPVSAEERMSQVISPEQMKDLLSMIVSSRFSSSPKGKIEGKKIDLKG</sequence>
<evidence type="ECO:0000313" key="3">
    <source>
        <dbReference type="Proteomes" id="UP000297453"/>
    </source>
</evidence>
<feature type="region of interest" description="Disordered" evidence="1">
    <location>
        <begin position="46"/>
        <end position="71"/>
    </location>
</feature>
<keyword evidence="3" id="KW-1185">Reference proteome</keyword>
<dbReference type="OrthoDB" id="343396at2"/>
<dbReference type="Proteomes" id="UP000297453">
    <property type="component" value="Unassembled WGS sequence"/>
</dbReference>
<accession>A0A4R9FMI5</accession>
<name>A0A4R9FMI5_9LEPT</name>
<evidence type="ECO:0000313" key="2">
    <source>
        <dbReference type="EMBL" id="TGJ99249.1"/>
    </source>
</evidence>
<dbReference type="RefSeq" id="WP_135589340.1">
    <property type="nucleotide sequence ID" value="NZ_RQEP01000019.1"/>
</dbReference>
<gene>
    <name evidence="2" type="ORF">EHO59_15335</name>
</gene>
<reference evidence="2" key="1">
    <citation type="journal article" date="2019" name="PLoS Negl. Trop. Dis.">
        <title>Revisiting the worldwide diversity of Leptospira species in the environment.</title>
        <authorList>
            <person name="Vincent A.T."/>
            <person name="Schiettekatte O."/>
            <person name="Bourhy P."/>
            <person name="Veyrier F.J."/>
            <person name="Picardeau M."/>
        </authorList>
    </citation>
    <scope>NUCLEOTIDE SEQUENCE [LARGE SCALE GENOMIC DNA]</scope>
    <source>
        <strain evidence="2">SSS9</strain>
    </source>
</reference>